<proteinExistence type="predicted"/>
<sequence>MEFVAFDFKLFCSDNGNKQVSNLQDFLGYLDENGAADAFPPFLYQKIALDIAYGLQYLHESKVYHRDLKTSNVLVSNMHYSNKDLNSDDILASFNIEPVMCKLTDFGESRSDEIQTQLLGNTRTNNVDRGTPSFMAPEIHTMQEVRAEDLKRIDMWAY</sequence>
<dbReference type="InterPro" id="IPR000719">
    <property type="entry name" value="Prot_kinase_dom"/>
</dbReference>
<dbReference type="Pfam" id="PF00069">
    <property type="entry name" value="Pkinase"/>
    <property type="match status" value="1"/>
</dbReference>
<keyword evidence="1" id="KW-0675">Receptor</keyword>
<dbReference type="GO" id="GO:0004672">
    <property type="term" value="F:protein kinase activity"/>
    <property type="evidence" value="ECO:0007669"/>
    <property type="project" value="InterPro"/>
</dbReference>
<name>A0A6S7IT71_PARCT</name>
<dbReference type="PROSITE" id="PS00108">
    <property type="entry name" value="PROTEIN_KINASE_ST"/>
    <property type="match status" value="1"/>
</dbReference>
<organism evidence="1 2">
    <name type="scientific">Paramuricea clavata</name>
    <name type="common">Red gorgonian</name>
    <name type="synonym">Violescent sea-whip</name>
    <dbReference type="NCBI Taxonomy" id="317549"/>
    <lineage>
        <taxon>Eukaryota</taxon>
        <taxon>Metazoa</taxon>
        <taxon>Cnidaria</taxon>
        <taxon>Anthozoa</taxon>
        <taxon>Octocorallia</taxon>
        <taxon>Malacalcyonacea</taxon>
        <taxon>Plexauridae</taxon>
        <taxon>Paramuricea</taxon>
    </lineage>
</organism>
<gene>
    <name evidence="1" type="ORF">PACLA_8A086803</name>
</gene>
<dbReference type="GO" id="GO:0005524">
    <property type="term" value="F:ATP binding"/>
    <property type="evidence" value="ECO:0007669"/>
    <property type="project" value="InterPro"/>
</dbReference>
<dbReference type="InterPro" id="IPR011009">
    <property type="entry name" value="Kinase-like_dom_sf"/>
</dbReference>
<dbReference type="EMBL" id="CACRXK020012017">
    <property type="protein sequence ID" value="CAB4022515.1"/>
    <property type="molecule type" value="Genomic_DNA"/>
</dbReference>
<dbReference type="Proteomes" id="UP001152795">
    <property type="component" value="Unassembled WGS sequence"/>
</dbReference>
<dbReference type="InterPro" id="IPR008271">
    <property type="entry name" value="Ser/Thr_kinase_AS"/>
</dbReference>
<evidence type="ECO:0000313" key="1">
    <source>
        <dbReference type="EMBL" id="CAB4022515.1"/>
    </source>
</evidence>
<dbReference type="PANTHER" id="PTHR45756:SF1">
    <property type="entry name" value="PROTEIN KINASE DOMAIN CONTAINING PROTEIN"/>
    <property type="match status" value="1"/>
</dbReference>
<dbReference type="PANTHER" id="PTHR45756">
    <property type="entry name" value="PALMITOYLTRANSFERASE"/>
    <property type="match status" value="1"/>
</dbReference>
<accession>A0A6S7IT71</accession>
<dbReference type="InterPro" id="IPR053215">
    <property type="entry name" value="TKL_Ser/Thr_kinase"/>
</dbReference>
<protein>
    <submittedName>
        <fullName evidence="1">High affinity nerve growth factor receptor, partial</fullName>
    </submittedName>
</protein>
<feature type="non-terminal residue" evidence="1">
    <location>
        <position position="158"/>
    </location>
</feature>
<dbReference type="Gene3D" id="1.10.510.10">
    <property type="entry name" value="Transferase(Phosphotransferase) domain 1"/>
    <property type="match status" value="1"/>
</dbReference>
<dbReference type="AlphaFoldDB" id="A0A6S7IT71"/>
<dbReference type="OrthoDB" id="5989081at2759"/>
<dbReference type="PROSITE" id="PS50011">
    <property type="entry name" value="PROTEIN_KINASE_DOM"/>
    <property type="match status" value="1"/>
</dbReference>
<comment type="caution">
    <text evidence="1">The sequence shown here is derived from an EMBL/GenBank/DDBJ whole genome shotgun (WGS) entry which is preliminary data.</text>
</comment>
<reference evidence="1" key="1">
    <citation type="submission" date="2020-04" db="EMBL/GenBank/DDBJ databases">
        <authorList>
            <person name="Alioto T."/>
            <person name="Alioto T."/>
            <person name="Gomez Garrido J."/>
        </authorList>
    </citation>
    <scope>NUCLEOTIDE SEQUENCE</scope>
    <source>
        <strain evidence="1">A484AB</strain>
    </source>
</reference>
<keyword evidence="2" id="KW-1185">Reference proteome</keyword>
<dbReference type="SUPFAM" id="SSF56112">
    <property type="entry name" value="Protein kinase-like (PK-like)"/>
    <property type="match status" value="1"/>
</dbReference>
<evidence type="ECO:0000313" key="2">
    <source>
        <dbReference type="Proteomes" id="UP001152795"/>
    </source>
</evidence>